<feature type="domain" description="Acyl-CoA dehydrogenase/oxidase N-terminal" evidence="8">
    <location>
        <begin position="112"/>
        <end position="199"/>
    </location>
</feature>
<comment type="cofactor">
    <cofactor evidence="1 5">
        <name>FAD</name>
        <dbReference type="ChEBI" id="CHEBI:57692"/>
    </cofactor>
</comment>
<dbReference type="GO" id="GO:0003995">
    <property type="term" value="F:acyl-CoA dehydrogenase activity"/>
    <property type="evidence" value="ECO:0007669"/>
    <property type="project" value="InterPro"/>
</dbReference>
<evidence type="ECO:0000259" key="6">
    <source>
        <dbReference type="Pfam" id="PF00441"/>
    </source>
</evidence>
<keyword evidence="3 5" id="KW-0285">Flavoprotein</keyword>
<dbReference type="InterPro" id="IPR036250">
    <property type="entry name" value="AcylCo_DH-like_C"/>
</dbReference>
<dbReference type="PANTHER" id="PTHR43884">
    <property type="entry name" value="ACYL-COA DEHYDROGENASE"/>
    <property type="match status" value="1"/>
</dbReference>
<proteinExistence type="inferred from homology"/>
<sequence length="645" mass="70810">MSARTSPPASTAPKDAPPDSFAAEALRIGGKSAEEVQRLGAVDAADERVDALFGKHYQTAHSPVHRAVWERADVVREFDVHRQPCAESEVAAAAMQRSLAVALQHRTAGTLLDEQGKIAPRVLQDLAAAGYWGLLIDREYGGSGASFAQFARFLTRMATIDPTVAGLASVHGCIGAVDPLTTFGSAEQKRRLLPLLATGARLSAFALTEPNAGSDLTALRTVAVRSGDDYLVTGEKLFITNVLPGRMIGIVCLIEGQPAVLIAELPEQETPEFQLRRYGLYALRRAHNYGIRLAGFRVPAANRLQPPAGDGLTIAYHGLNRGRVALCATAAGSMRLMLADLLPWARFRRTYGAAIVSRELVRRRIAHLSGSIVACDALTLWCANLLDQGYRSELECIVAKVFASEAQKEAAIEVLMKTHGGRSFLHGHLFGDNVHDFLAPCIYEGEGEMLNLAFFKSLVKEHGRTYFEPLGKALQAAGIKQPRLTNPAHWWALRAPLWSYAQWWLRRRRPYLPPPDFPRLPSEHRQHATFAWRMLQHVGDDISAALRKHQLRLPDRQCRMADLSQRVQTAVVVLCTSLYSGQHADELVRRAGDHVCRRLIGQLTGRRPSDRDFRQAVELGAAVAEGESVLLEGVAAGEILMPYPP</sequence>
<keyword evidence="4 5" id="KW-0274">FAD</keyword>
<evidence type="ECO:0000259" key="8">
    <source>
        <dbReference type="Pfam" id="PF02771"/>
    </source>
</evidence>
<evidence type="ECO:0000256" key="5">
    <source>
        <dbReference type="RuleBase" id="RU362125"/>
    </source>
</evidence>
<dbReference type="PANTHER" id="PTHR43884:SF12">
    <property type="entry name" value="ISOVALERYL-COA DEHYDROGENASE, MITOCHONDRIAL-RELATED"/>
    <property type="match status" value="1"/>
</dbReference>
<dbReference type="InterPro" id="IPR037069">
    <property type="entry name" value="AcylCoA_DH/ox_N_sf"/>
</dbReference>
<dbReference type="Pfam" id="PF02770">
    <property type="entry name" value="Acyl-CoA_dh_M"/>
    <property type="match status" value="1"/>
</dbReference>
<evidence type="ECO:0000259" key="7">
    <source>
        <dbReference type="Pfam" id="PF02770"/>
    </source>
</evidence>
<dbReference type="Pfam" id="PF00441">
    <property type="entry name" value="Acyl-CoA_dh_1"/>
    <property type="match status" value="1"/>
</dbReference>
<organism evidence="9">
    <name type="scientific">Schlesneria paludicola</name>
    <dbReference type="NCBI Taxonomy" id="360056"/>
    <lineage>
        <taxon>Bacteria</taxon>
        <taxon>Pseudomonadati</taxon>
        <taxon>Planctomycetota</taxon>
        <taxon>Planctomycetia</taxon>
        <taxon>Planctomycetales</taxon>
        <taxon>Planctomycetaceae</taxon>
        <taxon>Schlesneria</taxon>
    </lineage>
</organism>
<evidence type="ECO:0000256" key="3">
    <source>
        <dbReference type="ARBA" id="ARBA00022630"/>
    </source>
</evidence>
<comment type="caution">
    <text evidence="9">The sequence shown here is derived from an EMBL/GenBank/DDBJ whole genome shotgun (WGS) entry which is preliminary data.</text>
</comment>
<accession>A0A7C4LKY9</accession>
<dbReference type="PROSITE" id="PS00072">
    <property type="entry name" value="ACYL_COA_DH_1"/>
    <property type="match status" value="1"/>
</dbReference>
<dbReference type="InterPro" id="IPR006089">
    <property type="entry name" value="Acyl-CoA_DH_CS"/>
</dbReference>
<dbReference type="Pfam" id="PF02771">
    <property type="entry name" value="Acyl-CoA_dh_N"/>
    <property type="match status" value="1"/>
</dbReference>
<dbReference type="SUPFAM" id="SSF56645">
    <property type="entry name" value="Acyl-CoA dehydrogenase NM domain-like"/>
    <property type="match status" value="1"/>
</dbReference>
<dbReference type="InterPro" id="IPR009075">
    <property type="entry name" value="AcylCo_DH/oxidase_C"/>
</dbReference>
<dbReference type="EMBL" id="DSVQ01000015">
    <property type="protein sequence ID" value="HGT39702.1"/>
    <property type="molecule type" value="Genomic_DNA"/>
</dbReference>
<dbReference type="CDD" id="cd00567">
    <property type="entry name" value="ACAD"/>
    <property type="match status" value="1"/>
</dbReference>
<dbReference type="Gene3D" id="1.20.140.10">
    <property type="entry name" value="Butyryl-CoA Dehydrogenase, subunit A, domain 3"/>
    <property type="match status" value="1"/>
</dbReference>
<gene>
    <name evidence="9" type="ORF">ENS64_10640</name>
</gene>
<dbReference type="AlphaFoldDB" id="A0A7C4LKY9"/>
<dbReference type="InterPro" id="IPR013786">
    <property type="entry name" value="AcylCoA_DH/ox_N"/>
</dbReference>
<protein>
    <submittedName>
        <fullName evidence="9">Acyl-CoA dehydrogenase</fullName>
    </submittedName>
</protein>
<evidence type="ECO:0000313" key="9">
    <source>
        <dbReference type="EMBL" id="HGT39702.1"/>
    </source>
</evidence>
<dbReference type="InterPro" id="IPR009100">
    <property type="entry name" value="AcylCoA_DH/oxidase_NM_dom_sf"/>
</dbReference>
<comment type="similarity">
    <text evidence="2 5">Belongs to the acyl-CoA dehydrogenase family.</text>
</comment>
<feature type="domain" description="Acyl-CoA oxidase/dehydrogenase middle" evidence="7">
    <location>
        <begin position="204"/>
        <end position="253"/>
    </location>
</feature>
<dbReference type="InterPro" id="IPR046373">
    <property type="entry name" value="Acyl-CoA_Oxase/DH_mid-dom_sf"/>
</dbReference>
<dbReference type="InterPro" id="IPR006091">
    <property type="entry name" value="Acyl-CoA_Oxase/DH_mid-dom"/>
</dbReference>
<evidence type="ECO:0000256" key="2">
    <source>
        <dbReference type="ARBA" id="ARBA00009347"/>
    </source>
</evidence>
<dbReference type="SUPFAM" id="SSF47203">
    <property type="entry name" value="Acyl-CoA dehydrogenase C-terminal domain-like"/>
    <property type="match status" value="1"/>
</dbReference>
<reference evidence="9" key="1">
    <citation type="journal article" date="2020" name="mSystems">
        <title>Genome- and Community-Level Interaction Insights into Carbon Utilization and Element Cycling Functions of Hydrothermarchaeota in Hydrothermal Sediment.</title>
        <authorList>
            <person name="Zhou Z."/>
            <person name="Liu Y."/>
            <person name="Xu W."/>
            <person name="Pan J."/>
            <person name="Luo Z.H."/>
            <person name="Li M."/>
        </authorList>
    </citation>
    <scope>NUCLEOTIDE SEQUENCE [LARGE SCALE GENOMIC DNA]</scope>
    <source>
        <strain evidence="9">SpSt-508</strain>
    </source>
</reference>
<evidence type="ECO:0000256" key="1">
    <source>
        <dbReference type="ARBA" id="ARBA00001974"/>
    </source>
</evidence>
<dbReference type="Gene3D" id="1.10.540.10">
    <property type="entry name" value="Acyl-CoA dehydrogenase/oxidase, N-terminal domain"/>
    <property type="match status" value="1"/>
</dbReference>
<feature type="domain" description="Acyl-CoA dehydrogenase/oxidase C-terminal" evidence="6">
    <location>
        <begin position="309"/>
        <end position="450"/>
    </location>
</feature>
<dbReference type="GO" id="GO:0050660">
    <property type="term" value="F:flavin adenine dinucleotide binding"/>
    <property type="evidence" value="ECO:0007669"/>
    <property type="project" value="InterPro"/>
</dbReference>
<keyword evidence="5" id="KW-0560">Oxidoreductase</keyword>
<name>A0A7C4LKY9_9PLAN</name>
<dbReference type="Gene3D" id="2.40.110.10">
    <property type="entry name" value="Butyryl-CoA Dehydrogenase, subunit A, domain 2"/>
    <property type="match status" value="1"/>
</dbReference>
<evidence type="ECO:0000256" key="4">
    <source>
        <dbReference type="ARBA" id="ARBA00022827"/>
    </source>
</evidence>